<reference evidence="2 4" key="1">
    <citation type="submission" date="2016-06" db="EMBL/GenBank/DDBJ databases">
        <title>Complete genome sequence of Streptomyces griseochromogenes ATCC 14511, the Blasticidin S producer.</title>
        <authorList>
            <person name="Wu L."/>
        </authorList>
    </citation>
    <scope>NUCLEOTIDE SEQUENCE [LARGE SCALE GENOMIC DNA]</scope>
    <source>
        <strain evidence="2 4">ATCC 14511</strain>
    </source>
</reference>
<dbReference type="AlphaFoldDB" id="A0A1B1B9J6"/>
<evidence type="ECO:0000256" key="1">
    <source>
        <dbReference type="SAM" id="SignalP"/>
    </source>
</evidence>
<dbReference type="InterPro" id="IPR021224">
    <property type="entry name" value="DUF2690"/>
</dbReference>
<evidence type="ECO:0000313" key="3">
    <source>
        <dbReference type="EMBL" id="MBP2053585.1"/>
    </source>
</evidence>
<dbReference type="OrthoDB" id="2863790at2"/>
<dbReference type="Proteomes" id="UP001519309">
    <property type="component" value="Unassembled WGS sequence"/>
</dbReference>
<gene>
    <name evidence="2" type="ORF">AVL59_42965</name>
    <name evidence="3" type="ORF">J2Z21_006578</name>
</gene>
<keyword evidence="5" id="KW-1185">Reference proteome</keyword>
<dbReference type="RefSeq" id="WP_067315204.1">
    <property type="nucleotide sequence ID" value="NZ_CP016279.1"/>
</dbReference>
<accession>A0A1B1B9J6</accession>
<dbReference type="Proteomes" id="UP000092659">
    <property type="component" value="Chromosome"/>
</dbReference>
<evidence type="ECO:0000313" key="2">
    <source>
        <dbReference type="EMBL" id="ANP55467.1"/>
    </source>
</evidence>
<dbReference type="EMBL" id="JAGGLP010000016">
    <property type="protein sequence ID" value="MBP2053585.1"/>
    <property type="molecule type" value="Genomic_DNA"/>
</dbReference>
<feature type="signal peptide" evidence="1">
    <location>
        <begin position="1"/>
        <end position="33"/>
    </location>
</feature>
<proteinExistence type="predicted"/>
<dbReference type="KEGG" id="sgs:AVL59_42965"/>
<sequence>MRSRLRTFARAGVVAGGLGLAMIAATGVSHAYAHDGGDPSSAGCAGRATTVESATVENAHSAFGTIELRYSAACHTVWARLTLDHTQPACGNASAGYACAGASVIRDDDGRRYGCTIHQGQSQCYTPMVYDKGMTSFAEGAVDRAAGMADVRTAAY</sequence>
<evidence type="ECO:0000313" key="4">
    <source>
        <dbReference type="Proteomes" id="UP000092659"/>
    </source>
</evidence>
<evidence type="ECO:0000313" key="5">
    <source>
        <dbReference type="Proteomes" id="UP001519309"/>
    </source>
</evidence>
<feature type="chain" id="PRO_5008519665" description="DUF2690 domain-containing protein" evidence="1">
    <location>
        <begin position="34"/>
        <end position="156"/>
    </location>
</feature>
<dbReference type="Pfam" id="PF10901">
    <property type="entry name" value="DUF2690"/>
    <property type="match status" value="1"/>
</dbReference>
<protein>
    <recommendedName>
        <fullName evidence="6">DUF2690 domain-containing protein</fullName>
    </recommendedName>
</protein>
<dbReference type="EMBL" id="CP016279">
    <property type="protein sequence ID" value="ANP55467.1"/>
    <property type="molecule type" value="Genomic_DNA"/>
</dbReference>
<name>A0A1B1B9J6_9ACTN</name>
<reference evidence="3 5" key="2">
    <citation type="submission" date="2021-03" db="EMBL/GenBank/DDBJ databases">
        <title>Genomic Encyclopedia of Type Strains, Phase IV (KMG-IV): sequencing the most valuable type-strain genomes for metagenomic binning, comparative biology and taxonomic classification.</title>
        <authorList>
            <person name="Goeker M."/>
        </authorList>
    </citation>
    <scope>NUCLEOTIDE SEQUENCE [LARGE SCALE GENOMIC DNA]</scope>
    <source>
        <strain evidence="3 5">DSM 40499</strain>
    </source>
</reference>
<organism evidence="2 4">
    <name type="scientific">Streptomyces griseochromogenes</name>
    <dbReference type="NCBI Taxonomy" id="68214"/>
    <lineage>
        <taxon>Bacteria</taxon>
        <taxon>Bacillati</taxon>
        <taxon>Actinomycetota</taxon>
        <taxon>Actinomycetes</taxon>
        <taxon>Kitasatosporales</taxon>
        <taxon>Streptomycetaceae</taxon>
        <taxon>Streptomyces</taxon>
    </lineage>
</organism>
<evidence type="ECO:0008006" key="6">
    <source>
        <dbReference type="Google" id="ProtNLM"/>
    </source>
</evidence>
<keyword evidence="1" id="KW-0732">Signal</keyword>